<protein>
    <submittedName>
        <fullName evidence="2">Uncharacterized protein</fullName>
    </submittedName>
</protein>
<organism evidence="2 3">
    <name type="scientific">Elysia marginata</name>
    <dbReference type="NCBI Taxonomy" id="1093978"/>
    <lineage>
        <taxon>Eukaryota</taxon>
        <taxon>Metazoa</taxon>
        <taxon>Spiralia</taxon>
        <taxon>Lophotrochozoa</taxon>
        <taxon>Mollusca</taxon>
        <taxon>Gastropoda</taxon>
        <taxon>Heterobranchia</taxon>
        <taxon>Euthyneura</taxon>
        <taxon>Panpulmonata</taxon>
        <taxon>Sacoglossa</taxon>
        <taxon>Placobranchoidea</taxon>
        <taxon>Plakobranchidae</taxon>
        <taxon>Elysia</taxon>
    </lineage>
</organism>
<feature type="compositionally biased region" description="Polar residues" evidence="1">
    <location>
        <begin position="1"/>
        <end position="15"/>
    </location>
</feature>
<feature type="compositionally biased region" description="Low complexity" evidence="1">
    <location>
        <begin position="344"/>
        <end position="361"/>
    </location>
</feature>
<feature type="compositionally biased region" description="Low complexity" evidence="1">
    <location>
        <begin position="445"/>
        <end position="474"/>
    </location>
</feature>
<evidence type="ECO:0000313" key="2">
    <source>
        <dbReference type="EMBL" id="GFR59656.1"/>
    </source>
</evidence>
<evidence type="ECO:0000313" key="3">
    <source>
        <dbReference type="Proteomes" id="UP000762676"/>
    </source>
</evidence>
<gene>
    <name evidence="2" type="ORF">ElyMa_000058900</name>
</gene>
<feature type="compositionally biased region" description="Polar residues" evidence="1">
    <location>
        <begin position="81"/>
        <end position="94"/>
    </location>
</feature>
<keyword evidence="3" id="KW-1185">Reference proteome</keyword>
<accession>A0AAV4EG19</accession>
<name>A0AAV4EG19_9GAST</name>
<reference evidence="2 3" key="1">
    <citation type="journal article" date="2021" name="Elife">
        <title>Chloroplast acquisition without the gene transfer in kleptoplastic sea slugs, Plakobranchus ocellatus.</title>
        <authorList>
            <person name="Maeda T."/>
            <person name="Takahashi S."/>
            <person name="Yoshida T."/>
            <person name="Shimamura S."/>
            <person name="Takaki Y."/>
            <person name="Nagai Y."/>
            <person name="Toyoda A."/>
            <person name="Suzuki Y."/>
            <person name="Arimoto A."/>
            <person name="Ishii H."/>
            <person name="Satoh N."/>
            <person name="Nishiyama T."/>
            <person name="Hasebe M."/>
            <person name="Maruyama T."/>
            <person name="Minagawa J."/>
            <person name="Obokata J."/>
            <person name="Shigenobu S."/>
        </authorList>
    </citation>
    <scope>NUCLEOTIDE SEQUENCE [LARGE SCALE GENOMIC DNA]</scope>
</reference>
<sequence>MRTSSDQDSLSNNFGSKEDNLSAPVAPPRTKRKSPLPSPLASPLVSANRMRPNATSTPGTMAPQIPAPPRPLPRQSSLRSNQTQPADSRTSATVQDAPLIKFDSTESGTPDSDVFDPLASGKSKSLSGGEDSRNPISPSGLETLSPGEDEEDGRKFQRNRDSRSSLTRAKAFRREGQSVPLRPSYKDDSPEHSSATSTPKHKPGQDPFDPLCDLDGLSVSGKVPAVSTQQRDQQEAEERRRKSSQLLQHEWSMDTLASMSKGSSMTLPSNSSSVMRPRHQATNPFLVGSNQLTSQSPDGRYSLQAPQARSYQPHYSLAFAGSGPLPPPGRLPTSFLAPFTQTRSSVPMSSNSSSSSPFGSPARTMNQNSMPNPFTATSGRLLPAPTPSTPGSGMTRRTLPAAPGQTAGVSGSPGGSSGASSASAGKSQADLLSDLIGIDFGRGSQQATQPHQDKQQQQQPLSASQTQPQWETFE</sequence>
<dbReference type="EMBL" id="BMAT01000102">
    <property type="protein sequence ID" value="GFR59656.1"/>
    <property type="molecule type" value="Genomic_DNA"/>
</dbReference>
<feature type="region of interest" description="Disordered" evidence="1">
    <location>
        <begin position="1"/>
        <end position="277"/>
    </location>
</feature>
<evidence type="ECO:0000256" key="1">
    <source>
        <dbReference type="SAM" id="MobiDB-lite"/>
    </source>
</evidence>
<feature type="compositionally biased region" description="Low complexity" evidence="1">
    <location>
        <begin position="418"/>
        <end position="429"/>
    </location>
</feature>
<feature type="compositionally biased region" description="Polar residues" evidence="1">
    <location>
        <begin position="255"/>
        <end position="277"/>
    </location>
</feature>
<feature type="compositionally biased region" description="Low complexity" evidence="1">
    <location>
        <begin position="120"/>
        <end position="129"/>
    </location>
</feature>
<dbReference type="Proteomes" id="UP000762676">
    <property type="component" value="Unassembled WGS sequence"/>
</dbReference>
<proteinExistence type="predicted"/>
<feature type="compositionally biased region" description="Basic and acidic residues" evidence="1">
    <location>
        <begin position="152"/>
        <end position="163"/>
    </location>
</feature>
<feature type="region of interest" description="Disordered" evidence="1">
    <location>
        <begin position="319"/>
        <end position="474"/>
    </location>
</feature>
<feature type="compositionally biased region" description="Polar residues" evidence="1">
    <location>
        <begin position="363"/>
        <end position="378"/>
    </location>
</feature>
<dbReference type="AlphaFoldDB" id="A0AAV4EG19"/>
<comment type="caution">
    <text evidence="2">The sequence shown here is derived from an EMBL/GenBank/DDBJ whole genome shotgun (WGS) entry which is preliminary data.</text>
</comment>